<evidence type="ECO:0000256" key="14">
    <source>
        <dbReference type="ARBA" id="ARBA00022989"/>
    </source>
</evidence>
<evidence type="ECO:0000256" key="17">
    <source>
        <dbReference type="PIRNR" id="PIRNR000169"/>
    </source>
</evidence>
<sequence length="122" mass="13857">MNVTSVTSYGRSGLADWLIQRLTALILVVYFVFLAGFVACNDITFVVWSELFAQTWMRVFSVMALIALCAHAWIGLWSVSTDYFTERMLGSKGNVVRWLFQATVAIVTFTYLVWGVQILWSV</sequence>
<evidence type="ECO:0000256" key="18">
    <source>
        <dbReference type="SAM" id="Phobius"/>
    </source>
</evidence>
<evidence type="ECO:0000256" key="3">
    <source>
        <dbReference type="ARBA" id="ARBA00004429"/>
    </source>
</evidence>
<comment type="cofactor">
    <cofactor evidence="1">
        <name>heme</name>
        <dbReference type="ChEBI" id="CHEBI:30413"/>
    </cofactor>
</comment>
<comment type="function">
    <text evidence="2 17">Membrane-anchoring subunit of succinate dehydrogenase (SDH).</text>
</comment>
<evidence type="ECO:0000256" key="8">
    <source>
        <dbReference type="ARBA" id="ARBA00022519"/>
    </source>
</evidence>
<evidence type="ECO:0000256" key="6">
    <source>
        <dbReference type="ARBA" id="ARBA00022448"/>
    </source>
</evidence>
<evidence type="ECO:0000256" key="10">
    <source>
        <dbReference type="ARBA" id="ARBA00022617"/>
    </source>
</evidence>
<keyword evidence="15" id="KW-0408">Iron</keyword>
<dbReference type="SUPFAM" id="SSF81343">
    <property type="entry name" value="Fumarate reductase respiratory complex transmembrane subunits"/>
    <property type="match status" value="1"/>
</dbReference>
<evidence type="ECO:0000256" key="13">
    <source>
        <dbReference type="ARBA" id="ARBA00022982"/>
    </source>
</evidence>
<keyword evidence="11 18" id="KW-0812">Transmembrane</keyword>
<evidence type="ECO:0000256" key="7">
    <source>
        <dbReference type="ARBA" id="ARBA00022475"/>
    </source>
</evidence>
<dbReference type="Gene3D" id="1.20.1300.10">
    <property type="entry name" value="Fumarate reductase/succinate dehydrogenase, transmembrane subunit"/>
    <property type="match status" value="1"/>
</dbReference>
<dbReference type="PIRSF" id="PIRSF000169">
    <property type="entry name" value="SDH_D"/>
    <property type="match status" value="1"/>
</dbReference>
<comment type="pathway">
    <text evidence="4 17">Carbohydrate metabolism; tricarboxylic acid cycle.</text>
</comment>
<organism evidence="19 20">
    <name type="scientific">Sinobacterium norvegicum</name>
    <dbReference type="NCBI Taxonomy" id="1641715"/>
    <lineage>
        <taxon>Bacteria</taxon>
        <taxon>Pseudomonadati</taxon>
        <taxon>Pseudomonadota</taxon>
        <taxon>Gammaproteobacteria</taxon>
        <taxon>Cellvibrionales</taxon>
        <taxon>Spongiibacteraceae</taxon>
        <taxon>Sinobacterium</taxon>
    </lineage>
</organism>
<evidence type="ECO:0000256" key="12">
    <source>
        <dbReference type="ARBA" id="ARBA00022723"/>
    </source>
</evidence>
<evidence type="ECO:0000256" key="4">
    <source>
        <dbReference type="ARBA" id="ARBA00005163"/>
    </source>
</evidence>
<keyword evidence="9 17" id="KW-0816">Tricarboxylic acid cycle</keyword>
<name>A0ABM9ACU0_9GAMM</name>
<accession>A0ABM9ACU0</accession>
<evidence type="ECO:0000256" key="16">
    <source>
        <dbReference type="ARBA" id="ARBA00023136"/>
    </source>
</evidence>
<keyword evidence="16 17" id="KW-0472">Membrane</keyword>
<gene>
    <name evidence="19" type="ORF">SIN8267_00591</name>
</gene>
<keyword evidence="10" id="KW-0349">Heme</keyword>
<keyword evidence="6 17" id="KW-0813">Transport</keyword>
<dbReference type="PANTHER" id="PTHR38689:SF1">
    <property type="entry name" value="SUCCINATE DEHYDROGENASE HYDROPHOBIC MEMBRANE ANCHOR SUBUNIT"/>
    <property type="match status" value="1"/>
</dbReference>
<feature type="transmembrane region" description="Helical" evidence="18">
    <location>
        <begin position="98"/>
        <end position="120"/>
    </location>
</feature>
<dbReference type="Proteomes" id="UP000838100">
    <property type="component" value="Unassembled WGS sequence"/>
</dbReference>
<keyword evidence="20" id="KW-1185">Reference proteome</keyword>
<dbReference type="Pfam" id="PF01127">
    <property type="entry name" value="Sdh_cyt"/>
    <property type="match status" value="1"/>
</dbReference>
<comment type="caution">
    <text evidence="19">The sequence shown here is derived from an EMBL/GenBank/DDBJ whole genome shotgun (WGS) entry which is preliminary data.</text>
</comment>
<keyword evidence="8 17" id="KW-0997">Cell inner membrane</keyword>
<dbReference type="PANTHER" id="PTHR38689">
    <property type="entry name" value="SUCCINATE DEHYDROGENASE HYDROPHOBIC MEMBRANE ANCHOR SUBUNIT"/>
    <property type="match status" value="1"/>
</dbReference>
<dbReference type="CDD" id="cd03494">
    <property type="entry name" value="SQR_TypeC_SdhD"/>
    <property type="match status" value="1"/>
</dbReference>
<evidence type="ECO:0000256" key="2">
    <source>
        <dbReference type="ARBA" id="ARBA00004050"/>
    </source>
</evidence>
<evidence type="ECO:0000313" key="19">
    <source>
        <dbReference type="EMBL" id="CAH0990499.1"/>
    </source>
</evidence>
<evidence type="ECO:0000256" key="15">
    <source>
        <dbReference type="ARBA" id="ARBA00023004"/>
    </source>
</evidence>
<dbReference type="InterPro" id="IPR014312">
    <property type="entry name" value="Succ_DH_anchor"/>
</dbReference>
<keyword evidence="12" id="KW-0479">Metal-binding</keyword>
<evidence type="ECO:0000256" key="11">
    <source>
        <dbReference type="ARBA" id="ARBA00022692"/>
    </source>
</evidence>
<evidence type="ECO:0000256" key="1">
    <source>
        <dbReference type="ARBA" id="ARBA00001971"/>
    </source>
</evidence>
<reference evidence="19" key="1">
    <citation type="submission" date="2021-12" db="EMBL/GenBank/DDBJ databases">
        <authorList>
            <person name="Rodrigo-Torres L."/>
            <person name="Arahal R. D."/>
            <person name="Lucena T."/>
        </authorList>
    </citation>
    <scope>NUCLEOTIDE SEQUENCE</scope>
    <source>
        <strain evidence="19">CECT 8267</strain>
    </source>
</reference>
<dbReference type="EMBL" id="CAKLPX010000001">
    <property type="protein sequence ID" value="CAH0990499.1"/>
    <property type="molecule type" value="Genomic_DNA"/>
</dbReference>
<evidence type="ECO:0000256" key="9">
    <source>
        <dbReference type="ARBA" id="ARBA00022532"/>
    </source>
</evidence>
<protein>
    <recommendedName>
        <fullName evidence="5 17">Succinate dehydrogenase hydrophobic membrane anchor subunit</fullName>
    </recommendedName>
</protein>
<dbReference type="RefSeq" id="WP_237443182.1">
    <property type="nucleotide sequence ID" value="NZ_CAKLPX010000001.1"/>
</dbReference>
<keyword evidence="14 18" id="KW-1133">Transmembrane helix</keyword>
<dbReference type="InterPro" id="IPR000701">
    <property type="entry name" value="SuccDH_FuR_B_TM-su"/>
</dbReference>
<keyword evidence="13 17" id="KW-0249">Electron transport</keyword>
<evidence type="ECO:0000256" key="5">
    <source>
        <dbReference type="ARBA" id="ARBA00019425"/>
    </source>
</evidence>
<dbReference type="NCBIfam" id="TIGR02968">
    <property type="entry name" value="succ_dehyd_anc"/>
    <property type="match status" value="1"/>
</dbReference>
<feature type="transmembrane region" description="Helical" evidence="18">
    <location>
        <begin position="22"/>
        <end position="47"/>
    </location>
</feature>
<dbReference type="InterPro" id="IPR034804">
    <property type="entry name" value="SQR/QFR_C/D"/>
</dbReference>
<evidence type="ECO:0000313" key="20">
    <source>
        <dbReference type="Proteomes" id="UP000838100"/>
    </source>
</evidence>
<comment type="subcellular location">
    <subcellularLocation>
        <location evidence="3 17">Cell inner membrane</location>
        <topology evidence="3 17">Multi-pass membrane protein</topology>
    </subcellularLocation>
</comment>
<proteinExistence type="predicted"/>
<keyword evidence="7 17" id="KW-1003">Cell membrane</keyword>
<feature type="transmembrane region" description="Helical" evidence="18">
    <location>
        <begin position="59"/>
        <end position="78"/>
    </location>
</feature>